<dbReference type="Gene3D" id="3.40.50.2000">
    <property type="entry name" value="Glycogen Phosphorylase B"/>
    <property type="match status" value="2"/>
</dbReference>
<organism evidence="2 3">
    <name type="scientific">Lacihabitans lacunae</name>
    <dbReference type="NCBI Taxonomy" id="1028214"/>
    <lineage>
        <taxon>Bacteria</taxon>
        <taxon>Pseudomonadati</taxon>
        <taxon>Bacteroidota</taxon>
        <taxon>Cytophagia</taxon>
        <taxon>Cytophagales</taxon>
        <taxon>Leadbetterellaceae</taxon>
        <taxon>Lacihabitans</taxon>
    </lineage>
</organism>
<feature type="domain" description="DUF1972" evidence="1">
    <location>
        <begin position="3"/>
        <end position="173"/>
    </location>
</feature>
<protein>
    <submittedName>
        <fullName evidence="2">DUF1972 domain-containing protein</fullName>
    </submittedName>
</protein>
<evidence type="ECO:0000313" key="3">
    <source>
        <dbReference type="Proteomes" id="UP001595616"/>
    </source>
</evidence>
<comment type="caution">
    <text evidence="2">The sequence shown here is derived from an EMBL/GenBank/DDBJ whole genome shotgun (WGS) entry which is preliminary data.</text>
</comment>
<accession>A0ABV7YRJ2</accession>
<dbReference type="Proteomes" id="UP001595616">
    <property type="component" value="Unassembled WGS sequence"/>
</dbReference>
<dbReference type="SUPFAM" id="SSF53756">
    <property type="entry name" value="UDP-Glycosyltransferase/glycogen phosphorylase"/>
    <property type="match status" value="1"/>
</dbReference>
<dbReference type="PANTHER" id="PTHR46401:SF8">
    <property type="entry name" value="BLL6006 PROTEIN"/>
    <property type="match status" value="1"/>
</dbReference>
<name>A0ABV7YRJ2_9BACT</name>
<proteinExistence type="predicted"/>
<dbReference type="PANTHER" id="PTHR46401">
    <property type="entry name" value="GLYCOSYLTRANSFERASE WBBK-RELATED"/>
    <property type="match status" value="1"/>
</dbReference>
<evidence type="ECO:0000313" key="2">
    <source>
        <dbReference type="EMBL" id="MFC3809462.1"/>
    </source>
</evidence>
<dbReference type="EMBL" id="JBHRYQ010000001">
    <property type="protein sequence ID" value="MFC3809462.1"/>
    <property type="molecule type" value="Genomic_DNA"/>
</dbReference>
<gene>
    <name evidence="2" type="ORF">ACFOOI_02235</name>
</gene>
<sequence>MKLVILGTRGIPNNYGGFEQLAEYLSVFLVKKKIDVTVYNSHNHPYQKKEWNGVKIVHCWDPEDKWGTVGQFIYDLNCIRHIRKNNFDIVLQLGYTSSTVWGWLLPKKSVVTTNMDGLEWKRSKYSKKVRFFLKYAEKWGVRYSDHWISDSVGITQYLTETYNIPSTYIAYGSLLFQNPDLDILNQYDLVPYSYDLIIARMEPENNIETILDGYAKSNQKRKFIIIGRTNTPFGSYLVDKFKANNNIEFRGGIFDINVLNNIRHYSNLYFHGHSVGGTNPSLLEAMGSQGLICANDNIFNKSILGSDAFYFKNADDIQKIIDTVEKNSQNIKIENNNNKITNLYNWEIINSQYLEHLKTAYAKGVRKGR</sequence>
<reference evidence="3" key="1">
    <citation type="journal article" date="2019" name="Int. J. Syst. Evol. Microbiol.">
        <title>The Global Catalogue of Microorganisms (GCM) 10K type strain sequencing project: providing services to taxonomists for standard genome sequencing and annotation.</title>
        <authorList>
            <consortium name="The Broad Institute Genomics Platform"/>
            <consortium name="The Broad Institute Genome Sequencing Center for Infectious Disease"/>
            <person name="Wu L."/>
            <person name="Ma J."/>
        </authorList>
    </citation>
    <scope>NUCLEOTIDE SEQUENCE [LARGE SCALE GENOMIC DNA]</scope>
    <source>
        <strain evidence="3">CECT 7956</strain>
    </source>
</reference>
<dbReference type="RefSeq" id="WP_379834554.1">
    <property type="nucleotide sequence ID" value="NZ_JBHRYQ010000001.1"/>
</dbReference>
<dbReference type="InterPro" id="IPR015393">
    <property type="entry name" value="DUF1972"/>
</dbReference>
<dbReference type="Pfam" id="PF09314">
    <property type="entry name" value="DUF1972"/>
    <property type="match status" value="1"/>
</dbReference>
<evidence type="ECO:0000259" key="1">
    <source>
        <dbReference type="Pfam" id="PF09314"/>
    </source>
</evidence>
<keyword evidence="3" id="KW-1185">Reference proteome</keyword>